<feature type="domain" description="HAMP" evidence="11">
    <location>
        <begin position="216"/>
        <end position="269"/>
    </location>
</feature>
<feature type="transmembrane region" description="Helical" evidence="9">
    <location>
        <begin position="12"/>
        <end position="34"/>
    </location>
</feature>
<dbReference type="GO" id="GO:0007165">
    <property type="term" value="P:signal transduction"/>
    <property type="evidence" value="ECO:0007669"/>
    <property type="project" value="UniProtKB-KW"/>
</dbReference>
<feature type="region of interest" description="Disordered" evidence="8">
    <location>
        <begin position="441"/>
        <end position="466"/>
    </location>
</feature>
<dbReference type="SMART" id="SM00304">
    <property type="entry name" value="HAMP"/>
    <property type="match status" value="2"/>
</dbReference>
<dbReference type="GO" id="GO:0004888">
    <property type="term" value="F:transmembrane signaling receptor activity"/>
    <property type="evidence" value="ECO:0007669"/>
    <property type="project" value="InterPro"/>
</dbReference>
<sequence>MLISNLSIRAKLLMTSILPVLGLIALVFTALVQLKAANEGVDRIYNQRVVPLENLKTIADDYAVLVVDAVNKANSGLITSTEAVKGIQKARIEIDEKWQAYRSLNLQGEELKLADEAESLFLKANQAIDRVENKLNLLSKISNKVTSRLSDYDGPLYKDIDPISDKITALVNLQLRMVEKEQRELADAYENALILLVGLALAVIVVLSFLSFAVYNSVRKPLDNLRSTMEHIVKDADLTTEVAVEREDEIGSMAKSFNITIQSMRHLIGQISGATTTMAAAADQLTSISGQTTQSISAQRLEIEQVASAMNEMVSSAQEVATQAESANREAQKTTEQAVSGNEVVDDAMDTTNTLVGEVRQVSERISALDSDSENIGSVVDVITDIAEQTNLLALNAAIEAARAGEQGRGFAVVADEVRTLAQRTRTSTEEIRGAIEHLQSGSRHAMSAMETSTSQAESAGQKASEAGGVLHEIAAAVERITNMNIQIASASEEQTSVAEEINRSLVAINEVSQETDDGAQQIAQSSRELSVLSNDLQALLSKYKV</sequence>
<comment type="similarity">
    <text evidence="6">Belongs to the methyl-accepting chemotaxis (MCP) protein family.</text>
</comment>
<evidence type="ECO:0000256" key="2">
    <source>
        <dbReference type="ARBA" id="ARBA00022692"/>
    </source>
</evidence>
<dbReference type="RefSeq" id="WP_193954496.1">
    <property type="nucleotide sequence ID" value="NZ_JADEYS010000018.1"/>
</dbReference>
<keyword evidence="2 9" id="KW-0812">Transmembrane</keyword>
<dbReference type="Gene3D" id="1.10.287.950">
    <property type="entry name" value="Methyl-accepting chemotaxis protein"/>
    <property type="match status" value="1"/>
</dbReference>
<evidence type="ECO:0000256" key="4">
    <source>
        <dbReference type="ARBA" id="ARBA00023136"/>
    </source>
</evidence>
<keyword evidence="3 9" id="KW-1133">Transmembrane helix</keyword>
<evidence type="ECO:0000256" key="3">
    <source>
        <dbReference type="ARBA" id="ARBA00022989"/>
    </source>
</evidence>
<dbReference type="InterPro" id="IPR003660">
    <property type="entry name" value="HAMP_dom"/>
</dbReference>
<evidence type="ECO:0000313" key="13">
    <source>
        <dbReference type="Proteomes" id="UP000640333"/>
    </source>
</evidence>
<dbReference type="SMART" id="SM00283">
    <property type="entry name" value="MA"/>
    <property type="match status" value="1"/>
</dbReference>
<comment type="subcellular location">
    <subcellularLocation>
        <location evidence="1">Membrane</location>
        <topology evidence="1">Multi-pass membrane protein</topology>
    </subcellularLocation>
</comment>
<dbReference type="InterPro" id="IPR004089">
    <property type="entry name" value="MCPsignal_dom"/>
</dbReference>
<dbReference type="InterPro" id="IPR004090">
    <property type="entry name" value="Chemotax_Me-accpt_rcpt"/>
</dbReference>
<dbReference type="PROSITE" id="PS50111">
    <property type="entry name" value="CHEMOTAXIS_TRANSDUC_2"/>
    <property type="match status" value="1"/>
</dbReference>
<evidence type="ECO:0000259" key="10">
    <source>
        <dbReference type="PROSITE" id="PS50111"/>
    </source>
</evidence>
<dbReference type="GO" id="GO:0016020">
    <property type="term" value="C:membrane"/>
    <property type="evidence" value="ECO:0007669"/>
    <property type="project" value="UniProtKB-SubCell"/>
</dbReference>
<dbReference type="PANTHER" id="PTHR32089:SF119">
    <property type="entry name" value="METHYL-ACCEPTING CHEMOTAXIS PROTEIN CTPL"/>
    <property type="match status" value="1"/>
</dbReference>
<evidence type="ECO:0000313" key="12">
    <source>
        <dbReference type="EMBL" id="MBE9398801.1"/>
    </source>
</evidence>
<keyword evidence="5 7" id="KW-0807">Transducer</keyword>
<dbReference type="InterPro" id="IPR024478">
    <property type="entry name" value="HlyB_4HB_MCP"/>
</dbReference>
<keyword evidence="4 9" id="KW-0472">Membrane</keyword>
<dbReference type="AlphaFoldDB" id="A0A8J7K7X7"/>
<feature type="compositionally biased region" description="Polar residues" evidence="8">
    <location>
        <begin position="450"/>
        <end position="459"/>
    </location>
</feature>
<organism evidence="12 13">
    <name type="scientific">Pontibacterium sinense</name>
    <dbReference type="NCBI Taxonomy" id="2781979"/>
    <lineage>
        <taxon>Bacteria</taxon>
        <taxon>Pseudomonadati</taxon>
        <taxon>Pseudomonadota</taxon>
        <taxon>Gammaproteobacteria</taxon>
        <taxon>Oceanospirillales</taxon>
        <taxon>Oceanospirillaceae</taxon>
        <taxon>Pontibacterium</taxon>
    </lineage>
</organism>
<reference evidence="12" key="1">
    <citation type="submission" date="2020-10" db="EMBL/GenBank/DDBJ databases">
        <title>Bacterium isolated from coastal waters sediment.</title>
        <authorList>
            <person name="Chen R.-J."/>
            <person name="Lu D.-C."/>
            <person name="Zhu K.-L."/>
            <person name="Du Z.-J."/>
        </authorList>
    </citation>
    <scope>NUCLEOTIDE SEQUENCE</scope>
    <source>
        <strain evidence="12">N1Y112</strain>
    </source>
</reference>
<comment type="caution">
    <text evidence="12">The sequence shown here is derived from an EMBL/GenBank/DDBJ whole genome shotgun (WGS) entry which is preliminary data.</text>
</comment>
<dbReference type="CDD" id="cd11386">
    <property type="entry name" value="MCP_signal"/>
    <property type="match status" value="1"/>
</dbReference>
<evidence type="ECO:0000256" key="5">
    <source>
        <dbReference type="ARBA" id="ARBA00023224"/>
    </source>
</evidence>
<dbReference type="FunFam" id="1.10.287.950:FF:000001">
    <property type="entry name" value="Methyl-accepting chemotaxis sensory transducer"/>
    <property type="match status" value="1"/>
</dbReference>
<evidence type="ECO:0000256" key="8">
    <source>
        <dbReference type="SAM" id="MobiDB-lite"/>
    </source>
</evidence>
<dbReference type="Proteomes" id="UP000640333">
    <property type="component" value="Unassembled WGS sequence"/>
</dbReference>
<feature type="transmembrane region" description="Helical" evidence="9">
    <location>
        <begin position="192"/>
        <end position="215"/>
    </location>
</feature>
<dbReference type="GO" id="GO:0006935">
    <property type="term" value="P:chemotaxis"/>
    <property type="evidence" value="ECO:0007669"/>
    <property type="project" value="InterPro"/>
</dbReference>
<dbReference type="PRINTS" id="PR00260">
    <property type="entry name" value="CHEMTRNSDUCR"/>
</dbReference>
<dbReference type="Pfam" id="PF12729">
    <property type="entry name" value="4HB_MCP_1"/>
    <property type="match status" value="1"/>
</dbReference>
<evidence type="ECO:0000259" key="11">
    <source>
        <dbReference type="PROSITE" id="PS50885"/>
    </source>
</evidence>
<gene>
    <name evidence="12" type="ORF">IOQ59_16190</name>
</gene>
<accession>A0A8J7K7X7</accession>
<keyword evidence="13" id="KW-1185">Reference proteome</keyword>
<dbReference type="Pfam" id="PF00672">
    <property type="entry name" value="HAMP"/>
    <property type="match status" value="1"/>
</dbReference>
<evidence type="ECO:0000256" key="1">
    <source>
        <dbReference type="ARBA" id="ARBA00004141"/>
    </source>
</evidence>
<dbReference type="CDD" id="cd06225">
    <property type="entry name" value="HAMP"/>
    <property type="match status" value="1"/>
</dbReference>
<dbReference type="EMBL" id="JADEYS010000018">
    <property type="protein sequence ID" value="MBE9398801.1"/>
    <property type="molecule type" value="Genomic_DNA"/>
</dbReference>
<dbReference type="PANTHER" id="PTHR32089">
    <property type="entry name" value="METHYL-ACCEPTING CHEMOTAXIS PROTEIN MCPB"/>
    <property type="match status" value="1"/>
</dbReference>
<protein>
    <submittedName>
        <fullName evidence="12">Methyl-accepting chemotaxis protein</fullName>
    </submittedName>
</protein>
<dbReference type="SUPFAM" id="SSF58104">
    <property type="entry name" value="Methyl-accepting chemotaxis protein (MCP) signaling domain"/>
    <property type="match status" value="1"/>
</dbReference>
<name>A0A8J7K7X7_9GAMM</name>
<proteinExistence type="inferred from homology"/>
<evidence type="ECO:0000256" key="7">
    <source>
        <dbReference type="PROSITE-ProRule" id="PRU00284"/>
    </source>
</evidence>
<dbReference type="Pfam" id="PF00015">
    <property type="entry name" value="MCPsignal"/>
    <property type="match status" value="1"/>
</dbReference>
<feature type="domain" description="Methyl-accepting transducer" evidence="10">
    <location>
        <begin position="274"/>
        <end position="510"/>
    </location>
</feature>
<evidence type="ECO:0000256" key="9">
    <source>
        <dbReference type="SAM" id="Phobius"/>
    </source>
</evidence>
<dbReference type="PROSITE" id="PS50885">
    <property type="entry name" value="HAMP"/>
    <property type="match status" value="1"/>
</dbReference>
<evidence type="ECO:0000256" key="6">
    <source>
        <dbReference type="ARBA" id="ARBA00029447"/>
    </source>
</evidence>